<proteinExistence type="predicted"/>
<dbReference type="Proteomes" id="UP000812287">
    <property type="component" value="Unassembled WGS sequence"/>
</dbReference>
<dbReference type="GeneID" id="66101806"/>
<reference evidence="2" key="1">
    <citation type="submission" date="2020-11" db="EMBL/GenBank/DDBJ databases">
        <title>Adaptations for nitrogen fixation in a non-lichenized fungal sporocarp promotes dispersal by wood-feeding termites.</title>
        <authorList>
            <consortium name="DOE Joint Genome Institute"/>
            <person name="Koch R.A."/>
            <person name="Yoon G."/>
            <person name="Arayal U."/>
            <person name="Lail K."/>
            <person name="Amirebrahimi M."/>
            <person name="Labutti K."/>
            <person name="Lipzen A."/>
            <person name="Riley R."/>
            <person name="Barry K."/>
            <person name="Henrissat B."/>
            <person name="Grigoriev I.V."/>
            <person name="Herr J.R."/>
            <person name="Aime M.C."/>
        </authorList>
    </citation>
    <scope>NUCLEOTIDE SEQUENCE</scope>
    <source>
        <strain evidence="2">MCA 3950</strain>
    </source>
</reference>
<sequence>MLAKEWTLQTRNDHEADRDCRDNENLTSGSDDSLTDGIDGSRFISSSVYICVLLTELHRPKLIDQALNKDLLKRTYTRSTLGRKAIADSETFIPDTMTTGENTLRVGPSPAGYPRPPLFTVAVIAPSSSDNAITETVQRAYRTVFDTNVPC</sequence>
<keyword evidence="3" id="KW-1185">Reference proteome</keyword>
<accession>A0A9P7VIW2</accession>
<dbReference type="RefSeq" id="XP_043035416.1">
    <property type="nucleotide sequence ID" value="XM_043179512.1"/>
</dbReference>
<feature type="compositionally biased region" description="Basic and acidic residues" evidence="1">
    <location>
        <begin position="11"/>
        <end position="24"/>
    </location>
</feature>
<evidence type="ECO:0000313" key="2">
    <source>
        <dbReference type="EMBL" id="KAG7441916.1"/>
    </source>
</evidence>
<gene>
    <name evidence="2" type="ORF">BT62DRAFT_1079668</name>
</gene>
<organism evidence="2 3">
    <name type="scientific">Guyanagaster necrorhizus</name>
    <dbReference type="NCBI Taxonomy" id="856835"/>
    <lineage>
        <taxon>Eukaryota</taxon>
        <taxon>Fungi</taxon>
        <taxon>Dikarya</taxon>
        <taxon>Basidiomycota</taxon>
        <taxon>Agaricomycotina</taxon>
        <taxon>Agaricomycetes</taxon>
        <taxon>Agaricomycetidae</taxon>
        <taxon>Agaricales</taxon>
        <taxon>Marasmiineae</taxon>
        <taxon>Physalacriaceae</taxon>
        <taxon>Guyanagaster</taxon>
    </lineage>
</organism>
<comment type="caution">
    <text evidence="2">The sequence shown here is derived from an EMBL/GenBank/DDBJ whole genome shotgun (WGS) entry which is preliminary data.</text>
</comment>
<evidence type="ECO:0000313" key="3">
    <source>
        <dbReference type="Proteomes" id="UP000812287"/>
    </source>
</evidence>
<protein>
    <submittedName>
        <fullName evidence="2">Uncharacterized protein</fullName>
    </submittedName>
</protein>
<dbReference type="AlphaFoldDB" id="A0A9P7VIW2"/>
<evidence type="ECO:0000256" key="1">
    <source>
        <dbReference type="SAM" id="MobiDB-lite"/>
    </source>
</evidence>
<name>A0A9P7VIW2_9AGAR</name>
<dbReference type="EMBL" id="MU250555">
    <property type="protein sequence ID" value="KAG7441916.1"/>
    <property type="molecule type" value="Genomic_DNA"/>
</dbReference>
<feature type="region of interest" description="Disordered" evidence="1">
    <location>
        <begin position="8"/>
        <end position="33"/>
    </location>
</feature>